<evidence type="ECO:0000256" key="1">
    <source>
        <dbReference type="ARBA" id="ARBA00023172"/>
    </source>
</evidence>
<name>A0A6C2YQZ6_9BACT</name>
<dbReference type="GO" id="GO:0006310">
    <property type="term" value="P:DNA recombination"/>
    <property type="evidence" value="ECO:0007669"/>
    <property type="project" value="UniProtKB-KW"/>
</dbReference>
<dbReference type="InterPro" id="IPR050090">
    <property type="entry name" value="Tyrosine_recombinase_XerCD"/>
</dbReference>
<dbReference type="InParanoid" id="A0A6C2YQZ6"/>
<evidence type="ECO:0000313" key="3">
    <source>
        <dbReference type="EMBL" id="VIP03777.1"/>
    </source>
</evidence>
<dbReference type="KEGG" id="tim:GMBLW1_01830"/>
<dbReference type="Gene3D" id="1.10.443.10">
    <property type="entry name" value="Intergrase catalytic core"/>
    <property type="match status" value="1"/>
</dbReference>
<dbReference type="GO" id="GO:0015074">
    <property type="term" value="P:DNA integration"/>
    <property type="evidence" value="ECO:0007669"/>
    <property type="project" value="InterPro"/>
</dbReference>
<keyword evidence="4" id="KW-1185">Reference proteome</keyword>
<reference evidence="3" key="1">
    <citation type="submission" date="2019-04" db="EMBL/GenBank/DDBJ databases">
        <authorList>
            <consortium name="Science for Life Laboratories"/>
        </authorList>
    </citation>
    <scope>NUCLEOTIDE SEQUENCE</scope>
    <source>
        <strain evidence="3">MBLW1</strain>
    </source>
</reference>
<dbReference type="RefSeq" id="WP_162658931.1">
    <property type="nucleotide sequence ID" value="NZ_LR593887.1"/>
</dbReference>
<sequence>MSRPRNNQPPKYEHHLPTNTARVRVRDANGNRRDLSLGAFGSPASQQSYQKVLATLQRCGGIWPHERGSEALQDRTVAEILLAFLEYIQVRYADSGELAVYRGLIVLLREQIPDLAVADFGPKRLKAIRQVMVERGWCRKRVNRQTTRVKKIFKWATEEELIPGGIYEALRAVSELPPGTRGVKESKPREPAFEADLEAITPHLPPMVADLLRIQMLSAARPGEIRVMRPRDLDRTDPHCWIFRPSQHKNHWRGQERTIVLNAMAIQRLSPWMVGLTDDEYVFNPTRVRRQKEEENSRLRKSKPTPKQLAQRAKNRAKPIPNRCYTRLAISQAVNRACKLAGIHMEAYGLRHGAKMTLERKHGSEAARAALGQKSIETTQLYGKLDLDLAKRALTVRSE</sequence>
<keyword evidence="1" id="KW-0233">DNA recombination</keyword>
<evidence type="ECO:0000313" key="4">
    <source>
        <dbReference type="Proteomes" id="UP000464378"/>
    </source>
</evidence>
<feature type="region of interest" description="Disordered" evidence="2">
    <location>
        <begin position="291"/>
        <end position="317"/>
    </location>
</feature>
<dbReference type="EMBL" id="LR593887">
    <property type="protein sequence ID" value="VTS04922.1"/>
    <property type="molecule type" value="Genomic_DNA"/>
</dbReference>
<dbReference type="InterPro" id="IPR011010">
    <property type="entry name" value="DNA_brk_join_enz"/>
</dbReference>
<organism evidence="3">
    <name type="scientific">Tuwongella immobilis</name>
    <dbReference type="NCBI Taxonomy" id="692036"/>
    <lineage>
        <taxon>Bacteria</taxon>
        <taxon>Pseudomonadati</taxon>
        <taxon>Planctomycetota</taxon>
        <taxon>Planctomycetia</taxon>
        <taxon>Gemmatales</taxon>
        <taxon>Gemmataceae</taxon>
        <taxon>Tuwongella</taxon>
    </lineage>
</organism>
<gene>
    <name evidence="3" type="ORF">GMBLW1_01830</name>
</gene>
<feature type="region of interest" description="Disordered" evidence="2">
    <location>
        <begin position="1"/>
        <end position="22"/>
    </location>
</feature>
<protein>
    <recommendedName>
        <fullName evidence="5">Tyr recombinase domain-containing protein</fullName>
    </recommendedName>
</protein>
<dbReference type="AlphaFoldDB" id="A0A6C2YQZ6"/>
<dbReference type="PANTHER" id="PTHR30349:SF64">
    <property type="entry name" value="PROPHAGE INTEGRASE INTD-RELATED"/>
    <property type="match status" value="1"/>
</dbReference>
<dbReference type="SUPFAM" id="SSF56349">
    <property type="entry name" value="DNA breaking-rejoining enzymes"/>
    <property type="match status" value="1"/>
</dbReference>
<dbReference type="Proteomes" id="UP000464378">
    <property type="component" value="Chromosome"/>
</dbReference>
<dbReference type="GO" id="GO:0003677">
    <property type="term" value="F:DNA binding"/>
    <property type="evidence" value="ECO:0007669"/>
    <property type="project" value="InterPro"/>
</dbReference>
<proteinExistence type="predicted"/>
<evidence type="ECO:0008006" key="5">
    <source>
        <dbReference type="Google" id="ProtNLM"/>
    </source>
</evidence>
<dbReference type="PANTHER" id="PTHR30349">
    <property type="entry name" value="PHAGE INTEGRASE-RELATED"/>
    <property type="match status" value="1"/>
</dbReference>
<dbReference type="InterPro" id="IPR013762">
    <property type="entry name" value="Integrase-like_cat_sf"/>
</dbReference>
<evidence type="ECO:0000256" key="2">
    <source>
        <dbReference type="SAM" id="MobiDB-lite"/>
    </source>
</evidence>
<accession>A0A6C2YQZ6</accession>
<dbReference type="EMBL" id="LR586016">
    <property type="protein sequence ID" value="VIP03777.1"/>
    <property type="molecule type" value="Genomic_DNA"/>
</dbReference>